<evidence type="ECO:0000256" key="3">
    <source>
        <dbReference type="ARBA" id="ARBA00022692"/>
    </source>
</evidence>
<reference evidence="12" key="3">
    <citation type="submission" date="2025-09" db="UniProtKB">
        <authorList>
            <consortium name="Ensembl"/>
        </authorList>
    </citation>
    <scope>IDENTIFICATION</scope>
</reference>
<evidence type="ECO:0000259" key="11">
    <source>
        <dbReference type="PROSITE" id="PS50835"/>
    </source>
</evidence>
<dbReference type="InterPro" id="IPR013783">
    <property type="entry name" value="Ig-like_fold"/>
</dbReference>
<evidence type="ECO:0000256" key="1">
    <source>
        <dbReference type="ARBA" id="ARBA00004167"/>
    </source>
</evidence>
<comment type="subcellular location">
    <subcellularLocation>
        <location evidence="1">Membrane</location>
        <topology evidence="1">Single-pass membrane protein</topology>
    </subcellularLocation>
</comment>
<evidence type="ECO:0000256" key="5">
    <source>
        <dbReference type="ARBA" id="ARBA00022737"/>
    </source>
</evidence>
<organism evidence="12 13">
    <name type="scientific">Maylandia zebra</name>
    <name type="common">zebra mbuna</name>
    <dbReference type="NCBI Taxonomy" id="106582"/>
    <lineage>
        <taxon>Eukaryota</taxon>
        <taxon>Metazoa</taxon>
        <taxon>Chordata</taxon>
        <taxon>Craniata</taxon>
        <taxon>Vertebrata</taxon>
        <taxon>Euteleostomi</taxon>
        <taxon>Actinopterygii</taxon>
        <taxon>Neopterygii</taxon>
        <taxon>Teleostei</taxon>
        <taxon>Neoteleostei</taxon>
        <taxon>Acanthomorphata</taxon>
        <taxon>Ovalentaria</taxon>
        <taxon>Cichlomorphae</taxon>
        <taxon>Cichliformes</taxon>
        <taxon>Cichlidae</taxon>
        <taxon>African cichlids</taxon>
        <taxon>Pseudocrenilabrinae</taxon>
        <taxon>Haplochromini</taxon>
        <taxon>Maylandia</taxon>
        <taxon>Maylandia zebra complex</taxon>
    </lineage>
</organism>
<protein>
    <submittedName>
        <fullName evidence="12">Nectin-3</fullName>
    </submittedName>
</protein>
<reference evidence="12" key="2">
    <citation type="submission" date="2025-08" db="UniProtKB">
        <authorList>
            <consortium name="Ensembl"/>
        </authorList>
    </citation>
    <scope>IDENTIFICATION</scope>
</reference>
<dbReference type="SUPFAM" id="SSF48726">
    <property type="entry name" value="Immunoglobulin"/>
    <property type="match status" value="3"/>
</dbReference>
<dbReference type="GeneTree" id="ENSGT00940000164822"/>
<dbReference type="GO" id="GO:0016020">
    <property type="term" value="C:membrane"/>
    <property type="evidence" value="ECO:0007669"/>
    <property type="project" value="UniProtKB-SubCell"/>
</dbReference>
<dbReference type="InterPro" id="IPR013162">
    <property type="entry name" value="CD80_C2-set"/>
</dbReference>
<evidence type="ECO:0000256" key="9">
    <source>
        <dbReference type="ARBA" id="ARBA00023157"/>
    </source>
</evidence>
<dbReference type="InterPro" id="IPR013106">
    <property type="entry name" value="Ig_V-set"/>
</dbReference>
<dbReference type="GO" id="GO:0007157">
    <property type="term" value="P:heterophilic cell-cell adhesion via plasma membrane cell adhesion molecules"/>
    <property type="evidence" value="ECO:0007669"/>
    <property type="project" value="TreeGrafter"/>
</dbReference>
<dbReference type="InterPro" id="IPR003599">
    <property type="entry name" value="Ig_sub"/>
</dbReference>
<dbReference type="Pfam" id="PF07686">
    <property type="entry name" value="V-set"/>
    <property type="match status" value="1"/>
</dbReference>
<proteinExistence type="inferred from homology"/>
<dbReference type="Pfam" id="PF08205">
    <property type="entry name" value="C2-set_2"/>
    <property type="match status" value="1"/>
</dbReference>
<dbReference type="GO" id="GO:0007156">
    <property type="term" value="P:homophilic cell adhesion via plasma membrane adhesion molecules"/>
    <property type="evidence" value="ECO:0007669"/>
    <property type="project" value="TreeGrafter"/>
</dbReference>
<dbReference type="AlphaFoldDB" id="A0A3P9AWY3"/>
<dbReference type="PANTHER" id="PTHR23277">
    <property type="entry name" value="NECTIN-RELATED"/>
    <property type="match status" value="1"/>
</dbReference>
<dbReference type="Proteomes" id="UP000265160">
    <property type="component" value="LG16"/>
</dbReference>
<dbReference type="SMART" id="SM00409">
    <property type="entry name" value="IG"/>
    <property type="match status" value="2"/>
</dbReference>
<dbReference type="InterPro" id="IPR051427">
    <property type="entry name" value="Nectin/Nectin-like"/>
</dbReference>
<dbReference type="Ensembl" id="ENSMZET00005002311.1">
    <property type="protein sequence ID" value="ENSMZEP00005002210.1"/>
    <property type="gene ID" value="ENSMZEG00005001752.1"/>
</dbReference>
<feature type="domain" description="Ig-like" evidence="11">
    <location>
        <begin position="120"/>
        <end position="213"/>
    </location>
</feature>
<evidence type="ECO:0000256" key="10">
    <source>
        <dbReference type="ARBA" id="ARBA00023180"/>
    </source>
</evidence>
<sequence>MLFTALQVIGESVTVEQGGTAILSCYVTGTNDDLTQITWQRKTREKPHNDNFLTILPREGVQFVNGGDDRFKYIGNFNNNNGTLQLSSVALKDEGSYTCIFTFFPSGNQKTEITLNLLVPPFTNIKDNLPTLGTEEVLFATCTAAGSKPPAEVRWLTGALGEKVRTTTNSTQYDNDTTTTVSSLFGVPTREINGHQVQCVISGGSLSTDRSLSFTIQIYCEYQLMIVISEDSSGQSLLESAVKVDGAKLQLLSLTSDLNGLYQCEASNTYGSKRGQLYVHVASGEVSLDLAVQFCGTGLLFIHQIDTKAQFLVEHSSGPKNLGLHGVNTLAPSSPSHAAIRVNSLTEICRHFNKINTDSTSFNTTLVSYEAAQLDGLSERYVLCFSIILPYCVCL</sequence>
<evidence type="ECO:0000256" key="2">
    <source>
        <dbReference type="ARBA" id="ARBA00007810"/>
    </source>
</evidence>
<dbReference type="PROSITE" id="PS50835">
    <property type="entry name" value="IG_LIKE"/>
    <property type="match status" value="2"/>
</dbReference>
<keyword evidence="5" id="KW-0677">Repeat</keyword>
<evidence type="ECO:0000313" key="13">
    <source>
        <dbReference type="Proteomes" id="UP000265160"/>
    </source>
</evidence>
<keyword evidence="8" id="KW-0472">Membrane</keyword>
<name>A0A3P9AWY3_9CICH</name>
<keyword evidence="10" id="KW-0325">Glycoprotein</keyword>
<dbReference type="InterPro" id="IPR036179">
    <property type="entry name" value="Ig-like_dom_sf"/>
</dbReference>
<evidence type="ECO:0000256" key="6">
    <source>
        <dbReference type="ARBA" id="ARBA00022889"/>
    </source>
</evidence>
<comment type="similarity">
    <text evidence="2">Belongs to the nectin family.</text>
</comment>
<dbReference type="Gene3D" id="2.60.40.10">
    <property type="entry name" value="Immunoglobulins"/>
    <property type="match status" value="3"/>
</dbReference>
<dbReference type="InterPro" id="IPR007110">
    <property type="entry name" value="Ig-like_dom"/>
</dbReference>
<evidence type="ECO:0000313" key="12">
    <source>
        <dbReference type="Ensembl" id="ENSMZEP00005002210.1"/>
    </source>
</evidence>
<accession>A0A3P9AWY3</accession>
<keyword evidence="13" id="KW-1185">Reference proteome</keyword>
<dbReference type="PANTHER" id="PTHR23277:SF106">
    <property type="entry name" value="NECTIN-1 ISOFORM X1-RELATED"/>
    <property type="match status" value="1"/>
</dbReference>
<keyword evidence="9" id="KW-1015">Disulfide bond</keyword>
<reference evidence="12 13" key="1">
    <citation type="journal article" date="2014" name="Nature">
        <title>The genomic substrate for adaptive radiation in African cichlid fish.</title>
        <authorList>
            <person name="Brawand D."/>
            <person name="Wagner C.E."/>
            <person name="Li Y.I."/>
            <person name="Malinsky M."/>
            <person name="Keller I."/>
            <person name="Fan S."/>
            <person name="Simakov O."/>
            <person name="Ng A.Y."/>
            <person name="Lim Z.W."/>
            <person name="Bezault E."/>
            <person name="Turner-Maier J."/>
            <person name="Johnson J."/>
            <person name="Alcazar R."/>
            <person name="Noh H.J."/>
            <person name="Russell P."/>
            <person name="Aken B."/>
            <person name="Alfoldi J."/>
            <person name="Amemiya C."/>
            <person name="Azzouzi N."/>
            <person name="Baroiller J.F."/>
            <person name="Barloy-Hubler F."/>
            <person name="Berlin A."/>
            <person name="Bloomquist R."/>
            <person name="Carleton K.L."/>
            <person name="Conte M.A."/>
            <person name="D'Cotta H."/>
            <person name="Eshel O."/>
            <person name="Gaffney L."/>
            <person name="Galibert F."/>
            <person name="Gante H.F."/>
            <person name="Gnerre S."/>
            <person name="Greuter L."/>
            <person name="Guyon R."/>
            <person name="Haddad N.S."/>
            <person name="Haerty W."/>
            <person name="Harris R.M."/>
            <person name="Hofmann H.A."/>
            <person name="Hourlier T."/>
            <person name="Hulata G."/>
            <person name="Jaffe D.B."/>
            <person name="Lara M."/>
            <person name="Lee A.P."/>
            <person name="MacCallum I."/>
            <person name="Mwaiko S."/>
            <person name="Nikaido M."/>
            <person name="Nishihara H."/>
            <person name="Ozouf-Costaz C."/>
            <person name="Penman D.J."/>
            <person name="Przybylski D."/>
            <person name="Rakotomanga M."/>
            <person name="Renn S.C.P."/>
            <person name="Ribeiro F.J."/>
            <person name="Ron M."/>
            <person name="Salzburger W."/>
            <person name="Sanchez-Pulido L."/>
            <person name="Santos M.E."/>
            <person name="Searle S."/>
            <person name="Sharpe T."/>
            <person name="Swofford R."/>
            <person name="Tan F.J."/>
            <person name="Williams L."/>
            <person name="Young S."/>
            <person name="Yin S."/>
            <person name="Okada N."/>
            <person name="Kocher T.D."/>
            <person name="Miska E.A."/>
            <person name="Lander E.S."/>
            <person name="Venkatesh B."/>
            <person name="Fernald R.D."/>
            <person name="Meyer A."/>
            <person name="Ponting C.P."/>
            <person name="Streelman J.T."/>
            <person name="Lindblad-Toh K."/>
            <person name="Seehausen O."/>
            <person name="Di Palma F."/>
        </authorList>
    </citation>
    <scope>NUCLEOTIDE SEQUENCE</scope>
</reference>
<evidence type="ECO:0000256" key="7">
    <source>
        <dbReference type="ARBA" id="ARBA00022989"/>
    </source>
</evidence>
<keyword evidence="4" id="KW-0732">Signal</keyword>
<keyword evidence="6" id="KW-0130">Cell adhesion</keyword>
<keyword evidence="3" id="KW-0812">Transmembrane</keyword>
<dbReference type="SMART" id="SM00406">
    <property type="entry name" value="IGv"/>
    <property type="match status" value="1"/>
</dbReference>
<dbReference type="GO" id="GO:0005912">
    <property type="term" value="C:adherens junction"/>
    <property type="evidence" value="ECO:0007669"/>
    <property type="project" value="TreeGrafter"/>
</dbReference>
<feature type="domain" description="Ig-like" evidence="11">
    <location>
        <begin position="1"/>
        <end position="116"/>
    </location>
</feature>
<keyword evidence="7" id="KW-1133">Transmembrane helix</keyword>
<evidence type="ECO:0000256" key="8">
    <source>
        <dbReference type="ARBA" id="ARBA00023136"/>
    </source>
</evidence>
<evidence type="ECO:0000256" key="4">
    <source>
        <dbReference type="ARBA" id="ARBA00022729"/>
    </source>
</evidence>